<dbReference type="OrthoDB" id="1365199at2"/>
<dbReference type="GO" id="GO:0051213">
    <property type="term" value="F:dioxygenase activity"/>
    <property type="evidence" value="ECO:0007669"/>
    <property type="project" value="UniProtKB-KW"/>
</dbReference>
<dbReference type="InterPro" id="IPR004360">
    <property type="entry name" value="Glyas_Fos-R_dOase_dom"/>
</dbReference>
<evidence type="ECO:0000259" key="1">
    <source>
        <dbReference type="PROSITE" id="PS51819"/>
    </source>
</evidence>
<dbReference type="Pfam" id="PF00903">
    <property type="entry name" value="Glyoxalase"/>
    <property type="match status" value="1"/>
</dbReference>
<dbReference type="InterPro" id="IPR037523">
    <property type="entry name" value="VOC_core"/>
</dbReference>
<dbReference type="InterPro" id="IPR029068">
    <property type="entry name" value="Glyas_Bleomycin-R_OHBP_Dase"/>
</dbReference>
<keyword evidence="2" id="KW-0223">Dioxygenase</keyword>
<reference evidence="3" key="1">
    <citation type="submission" date="2016-11" db="EMBL/GenBank/DDBJ databases">
        <authorList>
            <person name="Varghese N."/>
            <person name="Submissions S."/>
        </authorList>
    </citation>
    <scope>NUCLEOTIDE SEQUENCE [LARGE SCALE GENOMIC DNA]</scope>
    <source>
        <strain evidence="3">DSM 15292</strain>
    </source>
</reference>
<dbReference type="Gene3D" id="3.10.180.10">
    <property type="entry name" value="2,3-Dihydroxybiphenyl 1,2-Dioxygenase, domain 1"/>
    <property type="match status" value="1"/>
</dbReference>
<evidence type="ECO:0000313" key="3">
    <source>
        <dbReference type="Proteomes" id="UP000185221"/>
    </source>
</evidence>
<dbReference type="EMBL" id="FSRC01000003">
    <property type="protein sequence ID" value="SIO16176.1"/>
    <property type="molecule type" value="Genomic_DNA"/>
</dbReference>
<proteinExistence type="predicted"/>
<protein>
    <submittedName>
        <fullName evidence="2">Catechol 2,3-dioxygenase</fullName>
    </submittedName>
</protein>
<dbReference type="SUPFAM" id="SSF54593">
    <property type="entry name" value="Glyoxalase/Bleomycin resistance protein/Dihydroxybiphenyl dioxygenase"/>
    <property type="match status" value="1"/>
</dbReference>
<dbReference type="RefSeq" id="WP_074226423.1">
    <property type="nucleotide sequence ID" value="NZ_FSRC01000003.1"/>
</dbReference>
<organism evidence="2 3">
    <name type="scientific">Algoriphagus halophilus</name>
    <dbReference type="NCBI Taxonomy" id="226505"/>
    <lineage>
        <taxon>Bacteria</taxon>
        <taxon>Pseudomonadati</taxon>
        <taxon>Bacteroidota</taxon>
        <taxon>Cytophagia</taxon>
        <taxon>Cytophagales</taxon>
        <taxon>Cyclobacteriaceae</taxon>
        <taxon>Algoriphagus</taxon>
    </lineage>
</organism>
<dbReference type="PROSITE" id="PS51819">
    <property type="entry name" value="VOC"/>
    <property type="match status" value="1"/>
</dbReference>
<keyword evidence="2" id="KW-0560">Oxidoreductase</keyword>
<name>A0A1N6H8U1_9BACT</name>
<dbReference type="Proteomes" id="UP000185221">
    <property type="component" value="Unassembled WGS sequence"/>
</dbReference>
<feature type="domain" description="VOC" evidence="1">
    <location>
        <begin position="5"/>
        <end position="141"/>
    </location>
</feature>
<evidence type="ECO:0000313" key="2">
    <source>
        <dbReference type="EMBL" id="SIO16176.1"/>
    </source>
</evidence>
<dbReference type="AlphaFoldDB" id="A0A1N6H8U1"/>
<sequence length="143" mass="16118">MIFSSSLLVTKISSSNLNRSKEFYERVLGFKLDPKYSITHPTGTDLPYLQMNLTGPNGSKIVFGLYQDIPSPFSPKPTNGTVPSFLVDDIESTLAFFQENQVSIDKAGDSYILTNKSDEGYIDQFFFFRDPDNNSLVIRQNIN</sequence>
<gene>
    <name evidence="2" type="ORF">SAMN05444394_3650</name>
</gene>
<keyword evidence="3" id="KW-1185">Reference proteome</keyword>
<dbReference type="STRING" id="226505.SAMN05444394_3650"/>
<accession>A0A1N6H8U1</accession>